<comment type="cofactor">
    <cofactor evidence="2">
        <name>Zn(2+)</name>
        <dbReference type="ChEBI" id="CHEBI:29105"/>
    </cofactor>
</comment>
<evidence type="ECO:0000256" key="8">
    <source>
        <dbReference type="ARBA" id="ARBA00022723"/>
    </source>
</evidence>
<dbReference type="Gene3D" id="2.60.40.1730">
    <property type="entry name" value="tricorn interacting facor f3 domain"/>
    <property type="match status" value="1"/>
</dbReference>
<dbReference type="InterPro" id="IPR012779">
    <property type="entry name" value="Peptidase_M1_pepN"/>
</dbReference>
<dbReference type="InterPro" id="IPR038438">
    <property type="entry name" value="PepN_Ig-like_sf"/>
</dbReference>
<dbReference type="Gene3D" id="2.60.40.1840">
    <property type="match status" value="1"/>
</dbReference>
<reference evidence="18" key="1">
    <citation type="journal article" date="2019" name="Int. J. Syst. Evol. Microbiol.">
        <title>The Global Catalogue of Microorganisms (GCM) 10K type strain sequencing project: providing services to taxonomists for standard genome sequencing and annotation.</title>
        <authorList>
            <consortium name="The Broad Institute Genomics Platform"/>
            <consortium name="The Broad Institute Genome Sequencing Center for Infectious Disease"/>
            <person name="Wu L."/>
            <person name="Ma J."/>
        </authorList>
    </citation>
    <scope>NUCLEOTIDE SEQUENCE [LARGE SCALE GENOMIC DNA]</scope>
    <source>
        <strain evidence="18">CGMCC 4.1415</strain>
    </source>
</reference>
<proteinExistence type="inferred from homology"/>
<dbReference type="CDD" id="cd09600">
    <property type="entry name" value="M1_APN"/>
    <property type="match status" value="1"/>
</dbReference>
<sequence>MHENSSQVVRLEDYRPSDFLILQTRLTFRLAPDGATVRAELMFERRDGVEADTPLILDGDGLTLKRVELKGAGKMAYEASPDQLVLTGLPHEKHFQMLIETELDPDSNKALMGLYRSNGVYCTQCEPEGFRRITYFLDRPDILSTYHVRIEAPKATNPLLLSNGNRIANGTLDNSWHFAEWHDPHPKPSYLFALVAGDLGCLRDSFTTMSGREVELAIHVEHGKEKLGLYAMDALKRSMKWDEEEFGREYDLDIFNIVAVSDFNMGAMENKGLNIFNDKYVLADEATATDSDFANIEAIIAHEYFHNWTGNRITCRDWFQLCLKEGLTVYRDHEFCADQRSRGVKRISEVRALRALQFPEDQGPLAHPVRPRRYREINNFYTATIYEKGSEIVRMLRTILGAETFRAGMDLYFKRHDGQACTIEDFLKVFEDVSGRDLSQFSLWYNQSGTPNLALSESYAPGTLTLDIEQSISPTPAENHKRPMHIPLAFGLIGHDGKELDFLTAEGAVVENGLIHLQERHHRISLHGIKERPVLSLNRGFSAPVTLTIEQEPQDLIFLAGHDSDPFARWQAFHTLLSEALMAAYRLVLGGKQVEFQQDIVFLAGKIATDESLEPAYRALALTLPSETDIARDIGNDIDPDAIFNARNALAVQIAKANREAFSQTYAGLHDDAPFSPDADSAGRRALRNTMLGYLARLDDGLFLAQRHTKTATNMTDLIAGLGTLVHEYGATTQTQAALDDYAQRYATTPLALDKWFQVQATAPGPQALETISVLMKHPAFHIDNPNRVRALLGAFSTGNQTGFHRADGAAYAFFAQALLAIDKDNPQLSARLATAFRSWRALGPMRQEKARQALLVMVEASAVSVDLRDIVERTIG</sequence>
<evidence type="ECO:0000313" key="18">
    <source>
        <dbReference type="Proteomes" id="UP001596016"/>
    </source>
</evidence>
<keyword evidence="11" id="KW-0482">Metalloprotease</keyword>
<evidence type="ECO:0000256" key="10">
    <source>
        <dbReference type="ARBA" id="ARBA00022833"/>
    </source>
</evidence>
<keyword evidence="7" id="KW-0645">Protease</keyword>
<dbReference type="Pfam" id="PF17900">
    <property type="entry name" value="Peptidase_M1_N"/>
    <property type="match status" value="1"/>
</dbReference>
<evidence type="ECO:0000259" key="14">
    <source>
        <dbReference type="Pfam" id="PF11940"/>
    </source>
</evidence>
<evidence type="ECO:0000256" key="4">
    <source>
        <dbReference type="ARBA" id="ARBA00012564"/>
    </source>
</evidence>
<dbReference type="RefSeq" id="WP_378228298.1">
    <property type="nucleotide sequence ID" value="NZ_JBHSLL010000012.1"/>
</dbReference>
<evidence type="ECO:0000256" key="2">
    <source>
        <dbReference type="ARBA" id="ARBA00001947"/>
    </source>
</evidence>
<dbReference type="InterPro" id="IPR045357">
    <property type="entry name" value="Aminopeptidase_N-like_N"/>
</dbReference>
<organism evidence="17 18">
    <name type="scientific">Aquamicrobium segne</name>
    <dbReference type="NCBI Taxonomy" id="469547"/>
    <lineage>
        <taxon>Bacteria</taxon>
        <taxon>Pseudomonadati</taxon>
        <taxon>Pseudomonadota</taxon>
        <taxon>Alphaproteobacteria</taxon>
        <taxon>Hyphomicrobiales</taxon>
        <taxon>Phyllobacteriaceae</taxon>
        <taxon>Aquamicrobium</taxon>
    </lineage>
</organism>
<dbReference type="InterPro" id="IPR024601">
    <property type="entry name" value="Peptidase_M1_pepN_C"/>
</dbReference>
<dbReference type="SUPFAM" id="SSF55486">
    <property type="entry name" value="Metalloproteases ('zincins'), catalytic domain"/>
    <property type="match status" value="1"/>
</dbReference>
<dbReference type="InterPro" id="IPR035414">
    <property type="entry name" value="Peptidase_M1_pepN_Ig-like"/>
</dbReference>
<evidence type="ECO:0000256" key="7">
    <source>
        <dbReference type="ARBA" id="ARBA00022670"/>
    </source>
</evidence>
<protein>
    <recommendedName>
        <fullName evidence="5 12">Aminopeptidase N</fullName>
        <ecNumber evidence="4 12">3.4.11.2</ecNumber>
    </recommendedName>
</protein>
<evidence type="ECO:0000313" key="17">
    <source>
        <dbReference type="EMBL" id="MFC5385374.1"/>
    </source>
</evidence>
<dbReference type="InterPro" id="IPR037144">
    <property type="entry name" value="Peptidase_M1_pepN_C_sf"/>
</dbReference>
<feature type="domain" description="Peptidase M1 membrane alanine aminopeptidase" evidence="13">
    <location>
        <begin position="230"/>
        <end position="441"/>
    </location>
</feature>
<evidence type="ECO:0000259" key="15">
    <source>
        <dbReference type="Pfam" id="PF17432"/>
    </source>
</evidence>
<evidence type="ECO:0000259" key="13">
    <source>
        <dbReference type="Pfam" id="PF01433"/>
    </source>
</evidence>
<evidence type="ECO:0000256" key="5">
    <source>
        <dbReference type="ARBA" id="ARBA00015611"/>
    </source>
</evidence>
<dbReference type="SUPFAM" id="SSF63737">
    <property type="entry name" value="Leukotriene A4 hydrolase N-terminal domain"/>
    <property type="match status" value="1"/>
</dbReference>
<dbReference type="Proteomes" id="UP001596016">
    <property type="component" value="Unassembled WGS sequence"/>
</dbReference>
<keyword evidence="6 17" id="KW-0031">Aminopeptidase</keyword>
<dbReference type="PRINTS" id="PR00756">
    <property type="entry name" value="ALADIPTASE"/>
</dbReference>
<evidence type="ECO:0000256" key="6">
    <source>
        <dbReference type="ARBA" id="ARBA00022438"/>
    </source>
</evidence>
<evidence type="ECO:0000259" key="16">
    <source>
        <dbReference type="Pfam" id="PF17900"/>
    </source>
</evidence>
<keyword evidence="18" id="KW-1185">Reference proteome</keyword>
<dbReference type="NCBIfam" id="TIGR02414">
    <property type="entry name" value="pepN_proteo"/>
    <property type="match status" value="1"/>
</dbReference>
<dbReference type="Gene3D" id="1.10.390.10">
    <property type="entry name" value="Neutral Protease Domain 2"/>
    <property type="match status" value="1"/>
</dbReference>
<dbReference type="Gene3D" id="3.30.2010.30">
    <property type="match status" value="1"/>
</dbReference>
<dbReference type="Pfam" id="PF17432">
    <property type="entry name" value="DUF3458_C"/>
    <property type="match status" value="1"/>
</dbReference>
<evidence type="ECO:0000256" key="12">
    <source>
        <dbReference type="NCBIfam" id="TIGR02414"/>
    </source>
</evidence>
<dbReference type="InterPro" id="IPR001930">
    <property type="entry name" value="Peptidase_M1"/>
</dbReference>
<comment type="similarity">
    <text evidence="3">Belongs to the peptidase M1 family.</text>
</comment>
<dbReference type="PANTHER" id="PTHR46322">
    <property type="entry name" value="PUROMYCIN-SENSITIVE AMINOPEPTIDASE"/>
    <property type="match status" value="1"/>
</dbReference>
<evidence type="ECO:0000256" key="11">
    <source>
        <dbReference type="ARBA" id="ARBA00023049"/>
    </source>
</evidence>
<name>A0ABW0GUS7_9HYPH</name>
<feature type="domain" description="Peptidase M1 alanyl aminopeptidase C-terminal" evidence="15">
    <location>
        <begin position="554"/>
        <end position="876"/>
    </location>
</feature>
<dbReference type="Pfam" id="PF11940">
    <property type="entry name" value="DUF3458"/>
    <property type="match status" value="1"/>
</dbReference>
<dbReference type="PANTHER" id="PTHR46322:SF1">
    <property type="entry name" value="PUROMYCIN-SENSITIVE AMINOPEPTIDASE"/>
    <property type="match status" value="1"/>
</dbReference>
<comment type="catalytic activity">
    <reaction evidence="1">
        <text>Release of an N-terminal amino acid, Xaa-|-Yaa- from a peptide, amide or arylamide. Xaa is preferably Ala, but may be most amino acids including Pro (slow action). When a terminal hydrophobic residue is followed by a prolyl residue, the two may be released as an intact Xaa-Pro dipeptide.</text>
        <dbReference type="EC" id="3.4.11.2"/>
    </reaction>
</comment>
<gene>
    <name evidence="17" type="primary">pepN</name>
    <name evidence="17" type="ORF">ACFPLB_05250</name>
</gene>
<evidence type="ECO:0000256" key="3">
    <source>
        <dbReference type="ARBA" id="ARBA00010136"/>
    </source>
</evidence>
<feature type="domain" description="Peptidase M1 alanyl aminopeptidase Ig-like fold" evidence="14">
    <location>
        <begin position="449"/>
        <end position="548"/>
    </location>
</feature>
<keyword evidence="9 17" id="KW-0378">Hydrolase</keyword>
<dbReference type="InterPro" id="IPR014782">
    <property type="entry name" value="Peptidase_M1_dom"/>
</dbReference>
<dbReference type="GO" id="GO:0016285">
    <property type="term" value="F:alanyl aminopeptidase activity"/>
    <property type="evidence" value="ECO:0007669"/>
    <property type="project" value="UniProtKB-EC"/>
</dbReference>
<feature type="domain" description="Aminopeptidase N-like N-terminal" evidence="16">
    <location>
        <begin position="92"/>
        <end position="191"/>
    </location>
</feature>
<keyword evidence="8" id="KW-0479">Metal-binding</keyword>
<dbReference type="EC" id="3.4.11.2" evidence="4 12"/>
<keyword evidence="10" id="KW-0862">Zinc</keyword>
<dbReference type="Gene3D" id="1.25.50.10">
    <property type="entry name" value="Peptidase M1, alanyl aminopeptidase, C-terminal domain"/>
    <property type="match status" value="1"/>
</dbReference>
<dbReference type="EMBL" id="JBHSLL010000012">
    <property type="protein sequence ID" value="MFC5385374.1"/>
    <property type="molecule type" value="Genomic_DNA"/>
</dbReference>
<accession>A0ABW0GUS7</accession>
<dbReference type="InterPro" id="IPR042097">
    <property type="entry name" value="Aminopeptidase_N-like_N_sf"/>
</dbReference>
<dbReference type="InterPro" id="IPR027268">
    <property type="entry name" value="Peptidase_M4/M1_CTD_sf"/>
</dbReference>
<evidence type="ECO:0000256" key="1">
    <source>
        <dbReference type="ARBA" id="ARBA00000098"/>
    </source>
</evidence>
<dbReference type="Pfam" id="PF01433">
    <property type="entry name" value="Peptidase_M1"/>
    <property type="match status" value="1"/>
</dbReference>
<evidence type="ECO:0000256" key="9">
    <source>
        <dbReference type="ARBA" id="ARBA00022801"/>
    </source>
</evidence>
<comment type="caution">
    <text evidence="17">The sequence shown here is derived from an EMBL/GenBank/DDBJ whole genome shotgun (WGS) entry which is preliminary data.</text>
</comment>